<dbReference type="EMBL" id="CP046400">
    <property type="protein sequence ID" value="QGY40862.1"/>
    <property type="molecule type" value="Genomic_DNA"/>
</dbReference>
<dbReference type="Proteomes" id="UP000428328">
    <property type="component" value="Chromosome"/>
</dbReference>
<name>A0A6I6JKN5_9BACT</name>
<evidence type="ECO:0000259" key="1">
    <source>
        <dbReference type="Pfam" id="PF03445"/>
    </source>
</evidence>
<feature type="domain" description="Protein-PII uridylyltransferase N-terminal" evidence="1">
    <location>
        <begin position="56"/>
        <end position="185"/>
    </location>
</feature>
<dbReference type="KEGG" id="psel:GM415_12230"/>
<evidence type="ECO:0008006" key="5">
    <source>
        <dbReference type="Google" id="ProtNLM"/>
    </source>
</evidence>
<evidence type="ECO:0000259" key="2">
    <source>
        <dbReference type="Pfam" id="PF10335"/>
    </source>
</evidence>
<dbReference type="Pfam" id="PF10335">
    <property type="entry name" value="DUF294_C"/>
    <property type="match status" value="1"/>
</dbReference>
<proteinExistence type="predicted"/>
<dbReference type="InterPro" id="IPR018821">
    <property type="entry name" value="DUF294_put_nucleoTrafse_sb-bd"/>
</dbReference>
<protein>
    <recommendedName>
        <fullName evidence="5">Nucleotidyltransferase</fullName>
    </recommendedName>
</protein>
<dbReference type="CDD" id="cd05401">
    <property type="entry name" value="NT_GlnE_GlnD_like"/>
    <property type="match status" value="1"/>
</dbReference>
<dbReference type="AlphaFoldDB" id="A0A6I6JKN5"/>
<dbReference type="Pfam" id="PF03445">
    <property type="entry name" value="DUF294"/>
    <property type="match status" value="1"/>
</dbReference>
<dbReference type="RefSeq" id="WP_158948567.1">
    <property type="nucleotide sequence ID" value="NZ_CP046400.1"/>
</dbReference>
<gene>
    <name evidence="3" type="ORF">GM415_12230</name>
</gene>
<evidence type="ECO:0000313" key="3">
    <source>
        <dbReference type="EMBL" id="QGY40862.1"/>
    </source>
</evidence>
<sequence>MVLNKPEEPTLCGQAADNHPAGVTVNGSYGTPNGLDGELLVMAREGRLTGIRRTRADLVEDWLDRGMTAEETCKRLSAYNRSVTLAVLEAHAENHPWLRECAFLEFGSGGRDEQVLGSDQDNGLLLRVDPDLEELESAAQSVVMALDGAGMPLCGGGVMISNPLWRGDFDQWLHRLTGWLSNPAEKGAWQSGLILDFRSVFGPKRDVLLLRQRLWEYVRTKPLALALLVDELTNYRLPLTFYGAFVTEKDGPWQGFLDIKHSVLAHLTNSARILALKYDIMPPNTCDRLRALAEVGHVSSGHAKALLDSWDYLQRKRLTIGLACERESVSPHNYVRPSAMDAEEKAQLKAAIHAVEKLVHLVQAGSGL</sequence>
<organism evidence="3 4">
    <name type="scientific">Pseudodesulfovibrio cashew</name>
    <dbReference type="NCBI Taxonomy" id="2678688"/>
    <lineage>
        <taxon>Bacteria</taxon>
        <taxon>Pseudomonadati</taxon>
        <taxon>Thermodesulfobacteriota</taxon>
        <taxon>Desulfovibrionia</taxon>
        <taxon>Desulfovibrionales</taxon>
        <taxon>Desulfovibrionaceae</taxon>
    </lineage>
</organism>
<accession>A0A6I6JKN5</accession>
<feature type="domain" description="DUF294" evidence="2">
    <location>
        <begin position="224"/>
        <end position="363"/>
    </location>
</feature>
<dbReference type="InterPro" id="IPR005105">
    <property type="entry name" value="GlnD_Uridyltrans_N"/>
</dbReference>
<evidence type="ECO:0000313" key="4">
    <source>
        <dbReference type="Proteomes" id="UP000428328"/>
    </source>
</evidence>
<reference evidence="3 4" key="1">
    <citation type="submission" date="2019-11" db="EMBL/GenBank/DDBJ databases">
        <authorList>
            <person name="Zheng R.K."/>
            <person name="Sun C.M."/>
        </authorList>
    </citation>
    <scope>NUCLEOTIDE SEQUENCE [LARGE SCALE GENOMIC DNA]</scope>
    <source>
        <strain evidence="3 4">SRB007</strain>
    </source>
</reference>
<dbReference type="GO" id="GO:0008773">
    <property type="term" value="F:[protein-PII] uridylyltransferase activity"/>
    <property type="evidence" value="ECO:0007669"/>
    <property type="project" value="InterPro"/>
</dbReference>
<keyword evidence="4" id="KW-1185">Reference proteome</keyword>